<keyword evidence="1" id="KW-0812">Transmembrane</keyword>
<organism evidence="2 3">
    <name type="scientific">Trachipleistophora hominis</name>
    <name type="common">Microsporidian parasite</name>
    <dbReference type="NCBI Taxonomy" id="72359"/>
    <lineage>
        <taxon>Eukaryota</taxon>
        <taxon>Fungi</taxon>
        <taxon>Fungi incertae sedis</taxon>
        <taxon>Microsporidia</taxon>
        <taxon>Pleistophoridae</taxon>
        <taxon>Trachipleistophora</taxon>
    </lineage>
</organism>
<dbReference type="VEuPathDB" id="MicrosporidiaDB:THOM_1159"/>
<sequence length="89" mass="10351">MKCQPRNVRRSRLSHTDRSVMSRFKQVNLINLPLSFWKFVVVNPAIYSGWAALIKMCIVAVMYAYRLTGYGAITPVYEEKCLFCGKEER</sequence>
<protein>
    <submittedName>
        <fullName evidence="2">Putative transposable element encoded protein</fullName>
    </submittedName>
</protein>
<proteinExistence type="predicted"/>
<evidence type="ECO:0000313" key="2">
    <source>
        <dbReference type="EMBL" id="ELQ75882.1"/>
    </source>
</evidence>
<gene>
    <name evidence="2" type="ORF">THOM_1159</name>
</gene>
<keyword evidence="1" id="KW-1133">Transmembrane helix</keyword>
<dbReference type="HOGENOM" id="CLU_2456346_0_0_1"/>
<evidence type="ECO:0000313" key="3">
    <source>
        <dbReference type="Proteomes" id="UP000011185"/>
    </source>
</evidence>
<dbReference type="Proteomes" id="UP000011185">
    <property type="component" value="Unassembled WGS sequence"/>
</dbReference>
<dbReference type="AlphaFoldDB" id="L7JYQ5"/>
<evidence type="ECO:0000256" key="1">
    <source>
        <dbReference type="SAM" id="Phobius"/>
    </source>
</evidence>
<reference evidence="2 3" key="1">
    <citation type="journal article" date="2012" name="PLoS Pathog.">
        <title>The genome of the obligate intracellular parasite Trachipleistophora hominis: new insights into microsporidian genome dynamics and reductive evolution.</title>
        <authorList>
            <person name="Heinz E."/>
            <person name="Williams T.A."/>
            <person name="Nakjang S."/>
            <person name="Noel C.J."/>
            <person name="Swan D.C."/>
            <person name="Goldberg A.V."/>
            <person name="Harris S.R."/>
            <person name="Weinmaier T."/>
            <person name="Markert S."/>
            <person name="Becher D."/>
            <person name="Bernhardt J."/>
            <person name="Dagan T."/>
            <person name="Hacker C."/>
            <person name="Lucocq J.M."/>
            <person name="Schweder T."/>
            <person name="Rattei T."/>
            <person name="Hall N."/>
            <person name="Hirt R.P."/>
            <person name="Embley T.M."/>
        </authorList>
    </citation>
    <scope>NUCLEOTIDE SEQUENCE [LARGE SCALE GENOMIC DNA]</scope>
</reference>
<dbReference type="EMBL" id="JH993908">
    <property type="protein sequence ID" value="ELQ75882.1"/>
    <property type="molecule type" value="Genomic_DNA"/>
</dbReference>
<name>L7JYQ5_TRAHO</name>
<dbReference type="InParanoid" id="L7JYQ5"/>
<keyword evidence="3" id="KW-1185">Reference proteome</keyword>
<keyword evidence="1" id="KW-0472">Membrane</keyword>
<accession>L7JYQ5</accession>
<feature type="transmembrane region" description="Helical" evidence="1">
    <location>
        <begin position="45"/>
        <end position="65"/>
    </location>
</feature>